<reference evidence="2" key="3">
    <citation type="submission" date="2015-04" db="UniProtKB">
        <authorList>
            <consortium name="EnsemblPlants"/>
        </authorList>
    </citation>
    <scope>IDENTIFICATION</scope>
</reference>
<dbReference type="InterPro" id="IPR045881">
    <property type="entry name" value="MNM1-like"/>
</dbReference>
<dbReference type="Proteomes" id="UP000032180">
    <property type="component" value="Chromosome 4"/>
</dbReference>
<evidence type="ECO:0000313" key="3">
    <source>
        <dbReference type="Proteomes" id="UP000032180"/>
    </source>
</evidence>
<dbReference type="PANTHER" id="PTHR34682:SF1">
    <property type="entry name" value="PROTEIN METABOLIC NETWORK MODULATOR 1"/>
    <property type="match status" value="1"/>
</dbReference>
<reference evidence="3" key="2">
    <citation type="submission" date="2013-12" db="EMBL/GenBank/DDBJ databases">
        <authorList>
            <person name="Yu Y."/>
            <person name="Lee S."/>
            <person name="de Baynast K."/>
            <person name="Wissotski M."/>
            <person name="Liu L."/>
            <person name="Talag J."/>
            <person name="Goicoechea J."/>
            <person name="Angelova A."/>
            <person name="Jetty R."/>
            <person name="Kudrna D."/>
            <person name="Golser W."/>
            <person name="Rivera L."/>
            <person name="Zhang J."/>
            <person name="Wing R."/>
        </authorList>
    </citation>
    <scope>NUCLEOTIDE SEQUENCE</scope>
</reference>
<evidence type="ECO:0000313" key="2">
    <source>
        <dbReference type="EnsemblPlants" id="LPERR04G21640.1"/>
    </source>
</evidence>
<dbReference type="HOGENOM" id="CLU_1430064_0_0_1"/>
<accession>A0A0D9W9U0</accession>
<name>A0A0D9W9U0_9ORYZ</name>
<organism evidence="2 3">
    <name type="scientific">Leersia perrieri</name>
    <dbReference type="NCBI Taxonomy" id="77586"/>
    <lineage>
        <taxon>Eukaryota</taxon>
        <taxon>Viridiplantae</taxon>
        <taxon>Streptophyta</taxon>
        <taxon>Embryophyta</taxon>
        <taxon>Tracheophyta</taxon>
        <taxon>Spermatophyta</taxon>
        <taxon>Magnoliopsida</taxon>
        <taxon>Liliopsida</taxon>
        <taxon>Poales</taxon>
        <taxon>Poaceae</taxon>
        <taxon>BOP clade</taxon>
        <taxon>Oryzoideae</taxon>
        <taxon>Oryzeae</taxon>
        <taxon>Oryzinae</taxon>
        <taxon>Leersia</taxon>
    </lineage>
</organism>
<feature type="region of interest" description="Disordered" evidence="1">
    <location>
        <begin position="1"/>
        <end position="55"/>
    </location>
</feature>
<keyword evidence="3" id="KW-1185">Reference proteome</keyword>
<proteinExistence type="predicted"/>
<evidence type="ECO:0000256" key="1">
    <source>
        <dbReference type="SAM" id="MobiDB-lite"/>
    </source>
</evidence>
<dbReference type="PANTHER" id="PTHR34682">
    <property type="entry name" value="AT HOOK MOTIF-CONTAINING PROTEIN"/>
    <property type="match status" value="1"/>
</dbReference>
<dbReference type="Gramene" id="LPERR04G21640.1">
    <property type="protein sequence ID" value="LPERR04G21640.1"/>
    <property type="gene ID" value="LPERR04G21640"/>
</dbReference>
<feature type="region of interest" description="Disordered" evidence="1">
    <location>
        <begin position="128"/>
        <end position="156"/>
    </location>
</feature>
<reference evidence="2 3" key="1">
    <citation type="submission" date="2012-08" db="EMBL/GenBank/DDBJ databases">
        <title>Oryza genome evolution.</title>
        <authorList>
            <person name="Wing R.A."/>
        </authorList>
    </citation>
    <scope>NUCLEOTIDE SEQUENCE</scope>
</reference>
<dbReference type="eggNOG" id="ENOG502R5ES">
    <property type="taxonomic scope" value="Eukaryota"/>
</dbReference>
<dbReference type="AlphaFoldDB" id="A0A0D9W9U0"/>
<protein>
    <submittedName>
        <fullName evidence="2">Uncharacterized protein</fullName>
    </submittedName>
</protein>
<dbReference type="EnsemblPlants" id="LPERR04G21640.1">
    <property type="protein sequence ID" value="LPERR04G21640.1"/>
    <property type="gene ID" value="LPERR04G21640"/>
</dbReference>
<feature type="compositionally biased region" description="Polar residues" evidence="1">
    <location>
        <begin position="32"/>
        <end position="45"/>
    </location>
</feature>
<sequence length="156" mass="16917">MASEDNRAVTPNEPLPTEQPSSSGVKRKRVSPQRQESSHSAQPIQSIPPAPLQDNSVKDAIVGKYFVGKMSRQLNGFSQITVKVKDNLVLKGWIPNEDSLCPIAPKDDLAPDLPMLRLSGIRKKPSTISTQAAGPVPVPLEGVTHANPLQMRKPVE</sequence>